<comment type="caution">
    <text evidence="7">The sequence shown here is derived from an EMBL/GenBank/DDBJ whole genome shotgun (WGS) entry which is preliminary data.</text>
</comment>
<keyword evidence="4" id="KW-0804">Transcription</keyword>
<keyword evidence="2" id="KW-0805">Transcription regulation</keyword>
<evidence type="ECO:0000256" key="1">
    <source>
        <dbReference type="ARBA" id="ARBA00022491"/>
    </source>
</evidence>
<keyword evidence="3 5" id="KW-0238">DNA-binding</keyword>
<evidence type="ECO:0000256" key="3">
    <source>
        <dbReference type="ARBA" id="ARBA00023125"/>
    </source>
</evidence>
<reference evidence="7 8" key="1">
    <citation type="submission" date="2019-03" db="EMBL/GenBank/DDBJ databases">
        <title>Genomic Encyclopedia of Type Strains, Phase III (KMG-III): the genomes of soil and plant-associated and newly described type strains.</title>
        <authorList>
            <person name="Whitman W."/>
        </authorList>
    </citation>
    <scope>NUCLEOTIDE SEQUENCE [LARGE SCALE GENOMIC DNA]</scope>
    <source>
        <strain evidence="7 8">VKM Ac-2527</strain>
    </source>
</reference>
<dbReference type="InterPro" id="IPR036271">
    <property type="entry name" value="Tet_transcr_reg_TetR-rel_C_sf"/>
</dbReference>
<evidence type="ECO:0000256" key="2">
    <source>
        <dbReference type="ARBA" id="ARBA00023015"/>
    </source>
</evidence>
<dbReference type="InterPro" id="IPR050109">
    <property type="entry name" value="HTH-type_TetR-like_transc_reg"/>
</dbReference>
<evidence type="ECO:0000256" key="4">
    <source>
        <dbReference type="ARBA" id="ARBA00023163"/>
    </source>
</evidence>
<dbReference type="SUPFAM" id="SSF46689">
    <property type="entry name" value="Homeodomain-like"/>
    <property type="match status" value="1"/>
</dbReference>
<keyword evidence="1" id="KW-0678">Repressor</keyword>
<dbReference type="PRINTS" id="PR00455">
    <property type="entry name" value="HTHTETR"/>
</dbReference>
<dbReference type="PROSITE" id="PS50977">
    <property type="entry name" value="HTH_TETR_2"/>
    <property type="match status" value="1"/>
</dbReference>
<proteinExistence type="predicted"/>
<dbReference type="InterPro" id="IPR009057">
    <property type="entry name" value="Homeodomain-like_sf"/>
</dbReference>
<dbReference type="OrthoDB" id="5112469at2"/>
<dbReference type="GO" id="GO:0003700">
    <property type="term" value="F:DNA-binding transcription factor activity"/>
    <property type="evidence" value="ECO:0007669"/>
    <property type="project" value="TreeGrafter"/>
</dbReference>
<dbReference type="GO" id="GO:0000976">
    <property type="term" value="F:transcription cis-regulatory region binding"/>
    <property type="evidence" value="ECO:0007669"/>
    <property type="project" value="TreeGrafter"/>
</dbReference>
<dbReference type="EMBL" id="SNWQ01000005">
    <property type="protein sequence ID" value="TDO49921.1"/>
    <property type="molecule type" value="Genomic_DNA"/>
</dbReference>
<dbReference type="PANTHER" id="PTHR30055:SF146">
    <property type="entry name" value="HTH-TYPE TRANSCRIPTIONAL DUAL REGULATOR CECR"/>
    <property type="match status" value="1"/>
</dbReference>
<dbReference type="InterPro" id="IPR001647">
    <property type="entry name" value="HTH_TetR"/>
</dbReference>
<dbReference type="RefSeq" id="WP_133800198.1">
    <property type="nucleotide sequence ID" value="NZ_SNWQ01000005.1"/>
</dbReference>
<feature type="domain" description="HTH tetR-type" evidence="6">
    <location>
        <begin position="19"/>
        <end position="79"/>
    </location>
</feature>
<dbReference type="Gene3D" id="1.10.357.10">
    <property type="entry name" value="Tetracycline Repressor, domain 2"/>
    <property type="match status" value="1"/>
</dbReference>
<gene>
    <name evidence="7" type="ORF">EV643_105150</name>
</gene>
<feature type="DNA-binding region" description="H-T-H motif" evidence="5">
    <location>
        <begin position="42"/>
        <end position="61"/>
    </location>
</feature>
<accession>A0A4R6KJ42</accession>
<organism evidence="7 8">
    <name type="scientific">Kribbella caucasensis</name>
    <dbReference type="NCBI Taxonomy" id="2512215"/>
    <lineage>
        <taxon>Bacteria</taxon>
        <taxon>Bacillati</taxon>
        <taxon>Actinomycetota</taxon>
        <taxon>Actinomycetes</taxon>
        <taxon>Propionibacteriales</taxon>
        <taxon>Kribbellaceae</taxon>
        <taxon>Kribbella</taxon>
    </lineage>
</organism>
<sequence length="204" mass="22589">MTSAHTTTPARRGPYAKSAQRRAEIIEVATRVFASRGYHGGSLRDIARQLGVSLRGVVHHFPSKSELLEAVLEHADQTAEPWFSEHADERGIRSAIVELVEVNFTRTELLRLLAIVSSEASAPDHPAHTWFVKRYEKLTRNLTTMIDRDVSAGRIQPPADPEAVAQAIVAAWDGLQLQWLLAPHTDMVGRMTLVLDSLLPATDD</sequence>
<dbReference type="SUPFAM" id="SSF48498">
    <property type="entry name" value="Tetracyclin repressor-like, C-terminal domain"/>
    <property type="match status" value="1"/>
</dbReference>
<evidence type="ECO:0000256" key="5">
    <source>
        <dbReference type="PROSITE-ProRule" id="PRU00335"/>
    </source>
</evidence>
<keyword evidence="8" id="KW-1185">Reference proteome</keyword>
<dbReference type="Proteomes" id="UP000295388">
    <property type="component" value="Unassembled WGS sequence"/>
</dbReference>
<name>A0A4R6KJ42_9ACTN</name>
<dbReference type="Pfam" id="PF00440">
    <property type="entry name" value="TetR_N"/>
    <property type="match status" value="1"/>
</dbReference>
<dbReference type="InterPro" id="IPR039538">
    <property type="entry name" value="BetI_C"/>
</dbReference>
<dbReference type="Pfam" id="PF13977">
    <property type="entry name" value="TetR_C_6"/>
    <property type="match status" value="1"/>
</dbReference>
<evidence type="ECO:0000259" key="6">
    <source>
        <dbReference type="PROSITE" id="PS50977"/>
    </source>
</evidence>
<dbReference type="AlphaFoldDB" id="A0A4R6KJ42"/>
<evidence type="ECO:0000313" key="7">
    <source>
        <dbReference type="EMBL" id="TDO49921.1"/>
    </source>
</evidence>
<dbReference type="PANTHER" id="PTHR30055">
    <property type="entry name" value="HTH-TYPE TRANSCRIPTIONAL REGULATOR RUTR"/>
    <property type="match status" value="1"/>
</dbReference>
<evidence type="ECO:0000313" key="8">
    <source>
        <dbReference type="Proteomes" id="UP000295388"/>
    </source>
</evidence>
<protein>
    <submittedName>
        <fullName evidence="7">TetR family transcriptional regulator</fullName>
    </submittedName>
</protein>